<proteinExistence type="predicted"/>
<evidence type="ECO:0000313" key="6">
    <source>
        <dbReference type="Proteomes" id="UP000323075"/>
    </source>
</evidence>
<evidence type="ECO:0000259" key="2">
    <source>
        <dbReference type="Pfam" id="PF07885"/>
    </source>
</evidence>
<sequence>MKEASRCSYTLNPETWESEHNAECQVDPEYDAEILEEVDGQTVWRCPHEAVEEHDGEDRCIFHLRKEKRPNGINPVEEFIAIVQGEREVVEGKGRRPARFIDATFENLNLDREQIGDGAAIDLRHARIEEMKWDIRGVDAQLDAAGAVVEGDCDVHGVSFRDRVQFREVVFRSVVSFGNATFDDTASFWHATFDDTASFGGATFDDKAFFGDATFDDRAIFESATFDDTAIFGDATFDDGADFNGVNFRDEALFESATFDGWAAFRNAAFNGGVTFNSASLNSTRFDDMVNFMGVELDEAVFQDANLSNSYLRNTELEGADLRDADLSGADLENAVLTRTQLYGADFRDARLHGAIFGDAHISHATTFVERGNRWVSHRRVVGYLNRLPKVDFAEPQTVIYDPRTEPHCEADEDEISNVTRAATVYQKLESLAEDNAASSLASTCFTWRKDMERKRLSSGEGEGNSRQPVSWALSWLSNVVTRYGESPYRVLATVALIVLSFGGLYYWFDLIQPDLTAQAPTESLPPVSLFDAMYFSTMTFTTLGYGDFRPASQIGQILAISETSAGVVLLALLVFVFGRRATR</sequence>
<reference evidence="3 5" key="1">
    <citation type="journal article" date="2019" name="Microbiol. Resour. Announc.">
        <title>The Genome Sequence of the Halobacterium salinarum Type Strain Is Closely Related to That of Laboratory Strains NRC-1 and R1.</title>
        <authorList>
            <person name="Pfeiffer F."/>
            <person name="Marchfelder A."/>
            <person name="Habermann B."/>
            <person name="Dyall-Smith M.L."/>
        </authorList>
    </citation>
    <scope>NUCLEOTIDE SEQUENCE [LARGE SCALE GENOMIC DNA]</scope>
    <source>
        <strain evidence="3">91-R6</strain>
        <strain evidence="5">ATCC 33171 / DSM 3754 / JCM 8978 / NBRC 102687 / NCIMB 764 / 91-R6</strain>
    </source>
</reference>
<reference evidence="3" key="3">
    <citation type="journal article" name="MicrobiologyOpen">
        <title>Whole-genome comparison between the type strain of Halobacterium salinarum (DSM 3754(T)) and the laboratory strains R1 and NRC-1.</title>
        <authorList>
            <person name="Pfeiffer F."/>
            <person name="Losensky G."/>
            <person name="Marchfelder A."/>
            <person name="Habermann B."/>
            <person name="Dyall-Smith M."/>
        </authorList>
    </citation>
    <scope>NUCLEOTIDE SEQUENCE</scope>
    <source>
        <strain evidence="3">91-R6</strain>
    </source>
</reference>
<keyword evidence="1" id="KW-0812">Transmembrane</keyword>
<evidence type="ECO:0000313" key="5">
    <source>
        <dbReference type="Proteomes" id="UP000296216"/>
    </source>
</evidence>
<feature type="transmembrane region" description="Helical" evidence="1">
    <location>
        <begin position="491"/>
        <end position="509"/>
    </location>
</feature>
<reference evidence="4 6" key="2">
    <citation type="submission" date="2019-07" db="EMBL/GenBank/DDBJ databases">
        <title>Genomic Encyclopedia of Archaeal and Bacterial Type Strains, Phase II (KMG-II): from individual species to whole genera.</title>
        <authorList>
            <person name="Goeker M."/>
        </authorList>
    </citation>
    <scope>NUCLEOTIDE SEQUENCE [LARGE SCALE GENOMIC DNA]</scope>
    <source>
        <strain evidence="4 6">DSM 3754</strain>
    </source>
</reference>
<dbReference type="Gene3D" id="1.10.287.70">
    <property type="match status" value="1"/>
</dbReference>
<name>A0A4D6GXL5_HALS9</name>
<evidence type="ECO:0000313" key="4">
    <source>
        <dbReference type="EMBL" id="TYO81704.1"/>
    </source>
</evidence>
<keyword evidence="1" id="KW-1133">Transmembrane helix</keyword>
<dbReference type="Pfam" id="PF13576">
    <property type="entry name" value="Pentapeptide_3"/>
    <property type="match status" value="1"/>
</dbReference>
<accession>A0A4D6GXL5</accession>
<dbReference type="PANTHER" id="PTHR14136">
    <property type="entry name" value="BTB_POZ DOMAIN-CONTAINING PROTEIN KCTD9"/>
    <property type="match status" value="1"/>
</dbReference>
<dbReference type="EMBL" id="CP038631">
    <property type="protein sequence ID" value="QCC45438.1"/>
    <property type="molecule type" value="Genomic_DNA"/>
</dbReference>
<feature type="domain" description="Potassium channel" evidence="2">
    <location>
        <begin position="495"/>
        <end position="583"/>
    </location>
</feature>
<dbReference type="PANTHER" id="PTHR14136:SF17">
    <property type="entry name" value="BTB_POZ DOMAIN-CONTAINING PROTEIN KCTD9"/>
    <property type="match status" value="1"/>
</dbReference>
<dbReference type="GeneID" id="68694384"/>
<dbReference type="InterPro" id="IPR013099">
    <property type="entry name" value="K_chnl_dom"/>
</dbReference>
<dbReference type="Proteomes" id="UP000323075">
    <property type="component" value="Unassembled WGS sequence"/>
</dbReference>
<keyword evidence="1" id="KW-0472">Membrane</keyword>
<dbReference type="Proteomes" id="UP000296216">
    <property type="component" value="Chromosome"/>
</dbReference>
<evidence type="ECO:0000313" key="3">
    <source>
        <dbReference type="EMBL" id="QCC45438.1"/>
    </source>
</evidence>
<dbReference type="SUPFAM" id="SSF81324">
    <property type="entry name" value="Voltage-gated potassium channels"/>
    <property type="match status" value="1"/>
</dbReference>
<dbReference type="RefSeq" id="WP_010903265.1">
    <property type="nucleotide sequence ID" value="NZ_VRYN01000001.1"/>
</dbReference>
<dbReference type="SUPFAM" id="SSF141571">
    <property type="entry name" value="Pentapeptide repeat-like"/>
    <property type="match status" value="1"/>
</dbReference>
<dbReference type="EMBL" id="VRYN01000001">
    <property type="protein sequence ID" value="TYO81704.1"/>
    <property type="molecule type" value="Genomic_DNA"/>
</dbReference>
<dbReference type="Pfam" id="PF07885">
    <property type="entry name" value="Ion_trans_2"/>
    <property type="match status" value="1"/>
</dbReference>
<protein>
    <submittedName>
        <fullName evidence="4">Uncharacterized protein YjbI, contains pentapeptide repeats</fullName>
    </submittedName>
</protein>
<dbReference type="AlphaFoldDB" id="A0A4D6GXL5"/>
<dbReference type="Pfam" id="PF00805">
    <property type="entry name" value="Pentapeptide"/>
    <property type="match status" value="1"/>
</dbReference>
<gene>
    <name evidence="4" type="ORF">APQ99_00214</name>
    <name evidence="3" type="ORF">HBSAL_08960</name>
</gene>
<dbReference type="InterPro" id="IPR051082">
    <property type="entry name" value="Pentapeptide-BTB/POZ_domain"/>
</dbReference>
<evidence type="ECO:0000256" key="1">
    <source>
        <dbReference type="SAM" id="Phobius"/>
    </source>
</evidence>
<organism evidence="3 5">
    <name type="scientific">Halobacterium salinarum (strain ATCC 33171 / DSM 3754 / JCM 8978 / NBRC 102687 / NCIMB 764 / 91-R6)</name>
    <dbReference type="NCBI Taxonomy" id="2597657"/>
    <lineage>
        <taxon>Archaea</taxon>
        <taxon>Methanobacteriati</taxon>
        <taxon>Methanobacteriota</taxon>
        <taxon>Stenosarchaea group</taxon>
        <taxon>Halobacteria</taxon>
        <taxon>Halobacteriales</taxon>
        <taxon>Halobacteriaceae</taxon>
        <taxon>Halobacterium</taxon>
    </lineage>
</organism>
<feature type="transmembrane region" description="Helical" evidence="1">
    <location>
        <begin position="558"/>
        <end position="578"/>
    </location>
</feature>
<dbReference type="InterPro" id="IPR001646">
    <property type="entry name" value="5peptide_repeat"/>
</dbReference>
<dbReference type="Gene3D" id="2.160.20.80">
    <property type="entry name" value="E3 ubiquitin-protein ligase SopA"/>
    <property type="match status" value="2"/>
</dbReference>